<dbReference type="KEGG" id="chu:CHU_2834"/>
<keyword evidence="2" id="KW-1185">Reference proteome</keyword>
<evidence type="ECO:0008006" key="3">
    <source>
        <dbReference type="Google" id="ProtNLM"/>
    </source>
</evidence>
<dbReference type="PROSITE" id="PS51257">
    <property type="entry name" value="PROKAR_LIPOPROTEIN"/>
    <property type="match status" value="1"/>
</dbReference>
<reference evidence="1 2" key="1">
    <citation type="journal article" date="2007" name="Appl. Environ. Microbiol.">
        <title>Genome sequence of the cellulolytic gliding bacterium Cytophaga hutchinsonii.</title>
        <authorList>
            <person name="Xie G."/>
            <person name="Bruce D.C."/>
            <person name="Challacombe J.F."/>
            <person name="Chertkov O."/>
            <person name="Detter J.C."/>
            <person name="Gilna P."/>
            <person name="Han C.S."/>
            <person name="Lucas S."/>
            <person name="Misra M."/>
            <person name="Myers G.L."/>
            <person name="Richardson P."/>
            <person name="Tapia R."/>
            <person name="Thayer N."/>
            <person name="Thompson L.S."/>
            <person name="Brettin T.S."/>
            <person name="Henrissat B."/>
            <person name="Wilson D.B."/>
            <person name="McBride M.J."/>
        </authorList>
    </citation>
    <scope>NUCLEOTIDE SEQUENCE [LARGE SCALE GENOMIC DNA]</scope>
    <source>
        <strain evidence="2">ATCC 33406 / DSM 1761 / CIP 103989 / NBRC 15051 / NCIMB 9469 / D465</strain>
    </source>
</reference>
<proteinExistence type="predicted"/>
<sequence>MSFKYILLLLVTASCISSCTDKVHTTHVDRAFYFWQNTSYRLQSKEAECLYKDSVQKLYVKFFEVEADENLGNIPVAKSELHINAYDFIYGPDSIYNNTVINLMIVPVIYIRNTIFVQANRKDLDTLADNIVFLTNKIFKERYTGITKTFSEIQIDCDWTPSTKENYFYLLTRIKTLSEKSISVTLRLYPYKYPDKMGIPPADKAMLMCYNLNNPLSKESENTILETEELKKYLKNVKKYPLHLDVALPVFSWMHIYKNNVFSGFIQTSKSAGLKDIVKEIKPHWYVVQKDFLTEDNILLKAGDKLKLEEITAESIHTSIAAIQQHVPLTDTTTVSLFHLNPHTVTNYSHEEITSFYSDFTK</sequence>
<evidence type="ECO:0000313" key="1">
    <source>
        <dbReference type="EMBL" id="ABG60082.1"/>
    </source>
</evidence>
<gene>
    <name evidence="1" type="ordered locus">CHU_2834</name>
</gene>
<name>A0A6N4SUD3_CYTH3</name>
<dbReference type="Proteomes" id="UP000001822">
    <property type="component" value="Chromosome"/>
</dbReference>
<dbReference type="EMBL" id="CP000383">
    <property type="protein sequence ID" value="ABG60082.1"/>
    <property type="molecule type" value="Genomic_DNA"/>
</dbReference>
<accession>A0A6N4SUD3</accession>
<protein>
    <recommendedName>
        <fullName evidence="3">Lipoprotein</fullName>
    </recommendedName>
</protein>
<dbReference type="RefSeq" id="WP_011586192.1">
    <property type="nucleotide sequence ID" value="NC_008255.1"/>
</dbReference>
<evidence type="ECO:0000313" key="2">
    <source>
        <dbReference type="Proteomes" id="UP000001822"/>
    </source>
</evidence>
<dbReference type="OrthoDB" id="634553at2"/>
<dbReference type="AlphaFoldDB" id="A0A6N4SUD3"/>
<organism evidence="1 2">
    <name type="scientific">Cytophaga hutchinsonii (strain ATCC 33406 / DSM 1761 / CIP 103989 / NBRC 15051 / NCIMB 9469 / D465)</name>
    <dbReference type="NCBI Taxonomy" id="269798"/>
    <lineage>
        <taxon>Bacteria</taxon>
        <taxon>Pseudomonadati</taxon>
        <taxon>Bacteroidota</taxon>
        <taxon>Cytophagia</taxon>
        <taxon>Cytophagales</taxon>
        <taxon>Cytophagaceae</taxon>
        <taxon>Cytophaga</taxon>
    </lineage>
</organism>